<accession>A0A1I1QYR9</accession>
<organism evidence="2 3">
    <name type="scientific">Streptomyces aidingensis</name>
    <dbReference type="NCBI Taxonomy" id="910347"/>
    <lineage>
        <taxon>Bacteria</taxon>
        <taxon>Bacillati</taxon>
        <taxon>Actinomycetota</taxon>
        <taxon>Actinomycetes</taxon>
        <taxon>Kitasatosporales</taxon>
        <taxon>Streptomycetaceae</taxon>
        <taxon>Streptomyces</taxon>
    </lineage>
</organism>
<evidence type="ECO:0000256" key="1">
    <source>
        <dbReference type="SAM" id="MobiDB-lite"/>
    </source>
</evidence>
<protein>
    <submittedName>
        <fullName evidence="2">Uncharacterized protein</fullName>
    </submittedName>
</protein>
<feature type="compositionally biased region" description="Basic and acidic residues" evidence="1">
    <location>
        <begin position="108"/>
        <end position="124"/>
    </location>
</feature>
<feature type="region of interest" description="Disordered" evidence="1">
    <location>
        <begin position="85"/>
        <end position="131"/>
    </location>
</feature>
<evidence type="ECO:0000313" key="3">
    <source>
        <dbReference type="Proteomes" id="UP000199207"/>
    </source>
</evidence>
<gene>
    <name evidence="2" type="ORF">SAMN05421773_11290</name>
</gene>
<reference evidence="2 3" key="1">
    <citation type="submission" date="2016-10" db="EMBL/GenBank/DDBJ databases">
        <authorList>
            <person name="de Groot N.N."/>
        </authorList>
    </citation>
    <scope>NUCLEOTIDE SEQUENCE [LARGE SCALE GENOMIC DNA]</scope>
    <source>
        <strain evidence="2 3">CGMCC 4.5739</strain>
    </source>
</reference>
<dbReference type="Proteomes" id="UP000199207">
    <property type="component" value="Unassembled WGS sequence"/>
</dbReference>
<dbReference type="EMBL" id="FOLM01000012">
    <property type="protein sequence ID" value="SFD27256.1"/>
    <property type="molecule type" value="Genomic_DNA"/>
</dbReference>
<dbReference type="RefSeq" id="WP_425443893.1">
    <property type="nucleotide sequence ID" value="NZ_FOLM01000012.1"/>
</dbReference>
<dbReference type="InterPro" id="IPR045701">
    <property type="entry name" value="DUF6059"/>
</dbReference>
<dbReference type="Pfam" id="PF19534">
    <property type="entry name" value="DUF6059"/>
    <property type="match status" value="1"/>
</dbReference>
<name>A0A1I1QYR9_9ACTN</name>
<sequence length="131" mass="13984">MAGRKQCDAIQFVRRQPRALAKALAAFGWMWMPRPAEADVPGSLAGPGADDVSGPAGARRLAQTAPHPWPAWADPVAGAWAGRWIFDEPPPGHPERLVPGPLSPLESDLARELKSSPARGRSESRPPGSVR</sequence>
<dbReference type="AlphaFoldDB" id="A0A1I1QYR9"/>
<feature type="region of interest" description="Disordered" evidence="1">
    <location>
        <begin position="37"/>
        <end position="73"/>
    </location>
</feature>
<evidence type="ECO:0000313" key="2">
    <source>
        <dbReference type="EMBL" id="SFD27256.1"/>
    </source>
</evidence>
<keyword evidence="3" id="KW-1185">Reference proteome</keyword>
<proteinExistence type="predicted"/>